<keyword evidence="6" id="KW-0106">Calcium</keyword>
<dbReference type="InterPro" id="IPR016272">
    <property type="entry name" value="Lipase_LIPH"/>
</dbReference>
<dbReference type="EMBL" id="NEDP02076749">
    <property type="protein sequence ID" value="OWF34852.1"/>
    <property type="molecule type" value="Genomic_DNA"/>
</dbReference>
<feature type="binding site" evidence="6">
    <location>
        <position position="266"/>
    </location>
    <ligand>
        <name>Ca(2+)</name>
        <dbReference type="ChEBI" id="CHEBI:29108"/>
    </ligand>
</feature>
<evidence type="ECO:0000256" key="1">
    <source>
        <dbReference type="ARBA" id="ARBA00004613"/>
    </source>
</evidence>
<dbReference type="Pfam" id="PF00151">
    <property type="entry name" value="Lipase"/>
    <property type="match status" value="1"/>
</dbReference>
<evidence type="ECO:0000256" key="6">
    <source>
        <dbReference type="PIRSR" id="PIRSR000865-2"/>
    </source>
</evidence>
<protein>
    <submittedName>
        <fullName evidence="11">Pancreatic triacylglycerol lipase</fullName>
    </submittedName>
</protein>
<feature type="binding site" evidence="6">
    <location>
        <position position="268"/>
    </location>
    <ligand>
        <name>Ca(2+)</name>
        <dbReference type="ChEBI" id="CHEBI:29108"/>
    </ligand>
</feature>
<dbReference type="STRING" id="6573.A0A210PED6"/>
<dbReference type="SUPFAM" id="SSF49723">
    <property type="entry name" value="Lipase/lipooxygenase domain (PLAT/LH2 domain)"/>
    <property type="match status" value="1"/>
</dbReference>
<dbReference type="PIRSF" id="PIRSF000865">
    <property type="entry name" value="Lipoprotein_lipase_LIPH"/>
    <property type="match status" value="1"/>
</dbReference>
<sequence length="544" mass="60246">MTTRLTAGGTLCLVFELFMLWSVCAGLPLTEMTKLMSRDMSAELKSLMRNWELDFVRRLDGLATGNIPTRQHDGVGSNICYGDLGCYSTGAPFFSQYRPINFLPARPDQIDTRFLLYTRGNRDTVHYLNPKDSNSITNSPFSGSRQTKFVTHGFLENGQVAWLHDIKNEFLHAADYNVIIVGWGGGSGLPYTQATANTRVVGAEIARMIHLLQQYGGAHSLDIHVIGHSLGAHVAGYAGAKTQNLGRITGLDPADPYFQYTDPEVRLDPTDATFVDIIHTDGESILQLGYGMKEPCGHVDYYPNSGQDQPGCSKDVIESVTFEGDLYNGGKEYLACNHLRSYKYFKESINSICPWQGYRCDSYDNFKRGRCMSCSNGGCGYMGLHADRVKPPHGTSHVKYYLETGSAAPFCRYHYSVRVSFGNPSGAHSWSGHLFASIHGANGQIQNKQLTSDPVSINPGTTFGFVVTSTADLGKVTDVDIKWEHHRNLLNPLSWNPFNLRHPSVYVSRIQVVHGESNAQFNLCGFTRDTSIETEGTMNFANTC</sequence>
<evidence type="ECO:0000256" key="7">
    <source>
        <dbReference type="PROSITE-ProRule" id="PRU00152"/>
    </source>
</evidence>
<evidence type="ECO:0000313" key="11">
    <source>
        <dbReference type="EMBL" id="OWF34852.1"/>
    </source>
</evidence>
<comment type="subcellular location">
    <subcellularLocation>
        <location evidence="1">Secreted</location>
    </subcellularLocation>
</comment>
<keyword evidence="9" id="KW-0732">Signal</keyword>
<evidence type="ECO:0000256" key="9">
    <source>
        <dbReference type="SAM" id="SignalP"/>
    </source>
</evidence>
<dbReference type="OrthoDB" id="199913at2759"/>
<dbReference type="SUPFAM" id="SSF53474">
    <property type="entry name" value="alpha/beta-Hydrolases"/>
    <property type="match status" value="1"/>
</dbReference>
<keyword evidence="4" id="KW-1015">Disulfide bond</keyword>
<dbReference type="Gene3D" id="2.60.60.20">
    <property type="entry name" value="PLAT/LH2 domain"/>
    <property type="match status" value="1"/>
</dbReference>
<dbReference type="Proteomes" id="UP000242188">
    <property type="component" value="Unassembled WGS sequence"/>
</dbReference>
<feature type="signal peptide" evidence="9">
    <location>
        <begin position="1"/>
        <end position="26"/>
    </location>
</feature>
<keyword evidence="3" id="KW-0964">Secreted</keyword>
<dbReference type="Gene3D" id="3.40.50.1820">
    <property type="entry name" value="alpha/beta hydrolase"/>
    <property type="match status" value="1"/>
</dbReference>
<dbReference type="InterPro" id="IPR036392">
    <property type="entry name" value="PLAT/LH2_dom_sf"/>
</dbReference>
<gene>
    <name evidence="11" type="ORF">KP79_PYT08541</name>
</gene>
<name>A0A210PED6_MIZYE</name>
<dbReference type="InterPro" id="IPR002331">
    <property type="entry name" value="Lipase_panc"/>
</dbReference>
<reference evidence="11 12" key="1">
    <citation type="journal article" date="2017" name="Nat. Ecol. Evol.">
        <title>Scallop genome provides insights into evolution of bilaterian karyotype and development.</title>
        <authorList>
            <person name="Wang S."/>
            <person name="Zhang J."/>
            <person name="Jiao W."/>
            <person name="Li J."/>
            <person name="Xun X."/>
            <person name="Sun Y."/>
            <person name="Guo X."/>
            <person name="Huan P."/>
            <person name="Dong B."/>
            <person name="Zhang L."/>
            <person name="Hu X."/>
            <person name="Sun X."/>
            <person name="Wang J."/>
            <person name="Zhao C."/>
            <person name="Wang Y."/>
            <person name="Wang D."/>
            <person name="Huang X."/>
            <person name="Wang R."/>
            <person name="Lv J."/>
            <person name="Li Y."/>
            <person name="Zhang Z."/>
            <person name="Liu B."/>
            <person name="Lu W."/>
            <person name="Hui Y."/>
            <person name="Liang J."/>
            <person name="Zhou Z."/>
            <person name="Hou R."/>
            <person name="Li X."/>
            <person name="Liu Y."/>
            <person name="Li H."/>
            <person name="Ning X."/>
            <person name="Lin Y."/>
            <person name="Zhao L."/>
            <person name="Xing Q."/>
            <person name="Dou J."/>
            <person name="Li Y."/>
            <person name="Mao J."/>
            <person name="Guo H."/>
            <person name="Dou H."/>
            <person name="Li T."/>
            <person name="Mu C."/>
            <person name="Jiang W."/>
            <person name="Fu Q."/>
            <person name="Fu X."/>
            <person name="Miao Y."/>
            <person name="Liu J."/>
            <person name="Yu Q."/>
            <person name="Li R."/>
            <person name="Liao H."/>
            <person name="Li X."/>
            <person name="Kong Y."/>
            <person name="Jiang Z."/>
            <person name="Chourrout D."/>
            <person name="Li R."/>
            <person name="Bao Z."/>
        </authorList>
    </citation>
    <scope>NUCLEOTIDE SEQUENCE [LARGE SCALE GENOMIC DNA]</scope>
    <source>
        <strain evidence="11 12">PY_sf001</strain>
    </source>
</reference>
<evidence type="ECO:0000259" key="10">
    <source>
        <dbReference type="PROSITE" id="PS50095"/>
    </source>
</evidence>
<dbReference type="InterPro" id="IPR000734">
    <property type="entry name" value="TAG_lipase"/>
</dbReference>
<dbReference type="PRINTS" id="PR00823">
    <property type="entry name" value="PANCLIPASE"/>
</dbReference>
<dbReference type="Pfam" id="PF01477">
    <property type="entry name" value="PLAT"/>
    <property type="match status" value="1"/>
</dbReference>
<feature type="chain" id="PRO_5012916649" evidence="9">
    <location>
        <begin position="27"/>
        <end position="544"/>
    </location>
</feature>
<dbReference type="ESTHER" id="mizye-a0a210ped6">
    <property type="family name" value="Pancreatic_lipase"/>
</dbReference>
<organism evidence="11 12">
    <name type="scientific">Mizuhopecten yessoensis</name>
    <name type="common">Japanese scallop</name>
    <name type="synonym">Patinopecten yessoensis</name>
    <dbReference type="NCBI Taxonomy" id="6573"/>
    <lineage>
        <taxon>Eukaryota</taxon>
        <taxon>Metazoa</taxon>
        <taxon>Spiralia</taxon>
        <taxon>Lophotrochozoa</taxon>
        <taxon>Mollusca</taxon>
        <taxon>Bivalvia</taxon>
        <taxon>Autobranchia</taxon>
        <taxon>Pteriomorphia</taxon>
        <taxon>Pectinida</taxon>
        <taxon>Pectinoidea</taxon>
        <taxon>Pectinidae</taxon>
        <taxon>Mizuhopecten</taxon>
    </lineage>
</organism>
<dbReference type="FunFam" id="3.40.50.1820:FF:000033">
    <property type="entry name" value="Pancreatic triacylglycerol lipase"/>
    <property type="match status" value="1"/>
</dbReference>
<feature type="domain" description="PLAT" evidence="10">
    <location>
        <begin position="413"/>
        <end position="544"/>
    </location>
</feature>
<evidence type="ECO:0000256" key="4">
    <source>
        <dbReference type="ARBA" id="ARBA00023157"/>
    </source>
</evidence>
<dbReference type="InterPro" id="IPR001024">
    <property type="entry name" value="PLAT/LH2_dom"/>
</dbReference>
<comment type="caution">
    <text evidence="7">Lacks conserved residue(s) required for the propagation of feature annotation.</text>
</comment>
<dbReference type="InterPro" id="IPR029058">
    <property type="entry name" value="AB_hydrolase_fold"/>
</dbReference>
<proteinExistence type="inferred from homology"/>
<dbReference type="InterPro" id="IPR013818">
    <property type="entry name" value="Lipase"/>
</dbReference>
<feature type="active site" description="Nucleophile" evidence="5">
    <location>
        <position position="229"/>
    </location>
</feature>
<dbReference type="GO" id="GO:0005615">
    <property type="term" value="C:extracellular space"/>
    <property type="evidence" value="ECO:0007669"/>
    <property type="project" value="TreeGrafter"/>
</dbReference>
<evidence type="ECO:0000256" key="8">
    <source>
        <dbReference type="RuleBase" id="RU004262"/>
    </source>
</evidence>
<keyword evidence="12" id="KW-1185">Reference proteome</keyword>
<dbReference type="CDD" id="cd00707">
    <property type="entry name" value="Pancreat_lipase_like"/>
    <property type="match status" value="1"/>
</dbReference>
<feature type="binding site" evidence="6">
    <location>
        <position position="271"/>
    </location>
    <ligand>
        <name>Ca(2+)</name>
        <dbReference type="ChEBI" id="CHEBI:29108"/>
    </ligand>
</feature>
<evidence type="ECO:0000256" key="3">
    <source>
        <dbReference type="ARBA" id="ARBA00022525"/>
    </source>
</evidence>
<dbReference type="PANTHER" id="PTHR11610">
    <property type="entry name" value="LIPASE"/>
    <property type="match status" value="1"/>
</dbReference>
<evidence type="ECO:0000256" key="5">
    <source>
        <dbReference type="PIRSR" id="PIRSR000865-1"/>
    </source>
</evidence>
<feature type="active site" description="Charge relay system" evidence="5">
    <location>
        <position position="338"/>
    </location>
</feature>
<keyword evidence="6" id="KW-0479">Metal-binding</keyword>
<dbReference type="GO" id="GO:0016042">
    <property type="term" value="P:lipid catabolic process"/>
    <property type="evidence" value="ECO:0007669"/>
    <property type="project" value="TreeGrafter"/>
</dbReference>
<dbReference type="GO" id="GO:0004806">
    <property type="term" value="F:triacylglycerol lipase activity"/>
    <property type="evidence" value="ECO:0007669"/>
    <property type="project" value="InterPro"/>
</dbReference>
<feature type="active site" description="Charge relay system" evidence="5">
    <location>
        <position position="252"/>
    </location>
</feature>
<evidence type="ECO:0000256" key="2">
    <source>
        <dbReference type="ARBA" id="ARBA00010701"/>
    </source>
</evidence>
<dbReference type="AlphaFoldDB" id="A0A210PED6"/>
<comment type="similarity">
    <text evidence="2 8">Belongs to the AB hydrolase superfamily. Lipase family.</text>
</comment>
<comment type="caution">
    <text evidence="11">The sequence shown here is derived from an EMBL/GenBank/DDBJ whole genome shotgun (WGS) entry which is preliminary data.</text>
</comment>
<dbReference type="InterPro" id="IPR033906">
    <property type="entry name" value="Lipase_N"/>
</dbReference>
<dbReference type="PRINTS" id="PR00821">
    <property type="entry name" value="TAGLIPASE"/>
</dbReference>
<dbReference type="GO" id="GO:0046872">
    <property type="term" value="F:metal ion binding"/>
    <property type="evidence" value="ECO:0007669"/>
    <property type="project" value="UniProtKB-KW"/>
</dbReference>
<accession>A0A210PED6</accession>
<evidence type="ECO:0000313" key="12">
    <source>
        <dbReference type="Proteomes" id="UP000242188"/>
    </source>
</evidence>
<dbReference type="PROSITE" id="PS50095">
    <property type="entry name" value="PLAT"/>
    <property type="match status" value="1"/>
</dbReference>